<dbReference type="GO" id="GO:0005524">
    <property type="term" value="F:ATP binding"/>
    <property type="evidence" value="ECO:0007669"/>
    <property type="project" value="UniProtKB-UniRule"/>
</dbReference>
<dbReference type="SMART" id="SM00220">
    <property type="entry name" value="S_TKc"/>
    <property type="match status" value="1"/>
</dbReference>
<dbReference type="PANTHER" id="PTHR48012:SF10">
    <property type="entry name" value="FI20177P1"/>
    <property type="match status" value="1"/>
</dbReference>
<feature type="region of interest" description="Disordered" evidence="12">
    <location>
        <begin position="279"/>
        <end position="379"/>
    </location>
</feature>
<gene>
    <name evidence="14" type="ORF">AKO1_009396</name>
</gene>
<keyword evidence="7 10" id="KW-0067">ATP-binding</keyword>
<evidence type="ECO:0000256" key="4">
    <source>
        <dbReference type="ARBA" id="ARBA00022679"/>
    </source>
</evidence>
<dbReference type="SUPFAM" id="SSF56112">
    <property type="entry name" value="Protein kinase-like (PK-like)"/>
    <property type="match status" value="1"/>
</dbReference>
<evidence type="ECO:0000256" key="6">
    <source>
        <dbReference type="ARBA" id="ARBA00022777"/>
    </source>
</evidence>
<keyword evidence="6 14" id="KW-0418">Kinase</keyword>
<dbReference type="PANTHER" id="PTHR48012">
    <property type="entry name" value="STERILE20-LIKE KINASE, ISOFORM B-RELATED"/>
    <property type="match status" value="1"/>
</dbReference>
<dbReference type="Gene3D" id="1.10.510.10">
    <property type="entry name" value="Transferase(Phosphotransferase) domain 1"/>
    <property type="match status" value="1"/>
</dbReference>
<comment type="similarity">
    <text evidence="1">Belongs to the protein kinase superfamily. STE Ser/Thr protein kinase family. STE20 subfamily.</text>
</comment>
<proteinExistence type="inferred from homology"/>
<dbReference type="AlphaFoldDB" id="A0AAW2ZKM7"/>
<dbReference type="EMBL" id="JAOPGA020001632">
    <property type="protein sequence ID" value="KAL0490045.1"/>
    <property type="molecule type" value="Genomic_DNA"/>
</dbReference>
<evidence type="ECO:0000256" key="12">
    <source>
        <dbReference type="SAM" id="MobiDB-lite"/>
    </source>
</evidence>
<dbReference type="InterPro" id="IPR008271">
    <property type="entry name" value="Ser/Thr_kinase_AS"/>
</dbReference>
<dbReference type="Pfam" id="PF00069">
    <property type="entry name" value="Pkinase"/>
    <property type="match status" value="1"/>
</dbReference>
<comment type="catalytic activity">
    <reaction evidence="8">
        <text>L-threonyl-[protein] + ATP = O-phospho-L-threonyl-[protein] + ADP + H(+)</text>
        <dbReference type="Rhea" id="RHEA:46608"/>
        <dbReference type="Rhea" id="RHEA-COMP:11060"/>
        <dbReference type="Rhea" id="RHEA-COMP:11605"/>
        <dbReference type="ChEBI" id="CHEBI:15378"/>
        <dbReference type="ChEBI" id="CHEBI:30013"/>
        <dbReference type="ChEBI" id="CHEBI:30616"/>
        <dbReference type="ChEBI" id="CHEBI:61977"/>
        <dbReference type="ChEBI" id="CHEBI:456216"/>
        <dbReference type="EC" id="2.7.11.1"/>
    </reaction>
</comment>
<feature type="binding site" evidence="10">
    <location>
        <position position="35"/>
    </location>
    <ligand>
        <name>ATP</name>
        <dbReference type="ChEBI" id="CHEBI:30616"/>
    </ligand>
</feature>
<evidence type="ECO:0000256" key="2">
    <source>
        <dbReference type="ARBA" id="ARBA00012513"/>
    </source>
</evidence>
<evidence type="ECO:0000256" key="11">
    <source>
        <dbReference type="RuleBase" id="RU000304"/>
    </source>
</evidence>
<evidence type="ECO:0000256" key="1">
    <source>
        <dbReference type="ARBA" id="ARBA00008874"/>
    </source>
</evidence>
<evidence type="ECO:0000313" key="14">
    <source>
        <dbReference type="EMBL" id="KAL0490045.1"/>
    </source>
</evidence>
<dbReference type="InterPro" id="IPR050629">
    <property type="entry name" value="STE20/SPS1-PAK"/>
</dbReference>
<keyword evidence="5 10" id="KW-0547">Nucleotide-binding</keyword>
<feature type="compositionally biased region" description="Acidic residues" evidence="12">
    <location>
        <begin position="338"/>
        <end position="348"/>
    </location>
</feature>
<evidence type="ECO:0000256" key="9">
    <source>
        <dbReference type="ARBA" id="ARBA00048679"/>
    </source>
</evidence>
<keyword evidence="3 11" id="KW-0723">Serine/threonine-protein kinase</keyword>
<feature type="compositionally biased region" description="Polar residues" evidence="12">
    <location>
        <begin position="368"/>
        <end position="379"/>
    </location>
</feature>
<comment type="catalytic activity">
    <reaction evidence="9">
        <text>L-seryl-[protein] + ATP = O-phospho-L-seryl-[protein] + ADP + H(+)</text>
        <dbReference type="Rhea" id="RHEA:17989"/>
        <dbReference type="Rhea" id="RHEA-COMP:9863"/>
        <dbReference type="Rhea" id="RHEA-COMP:11604"/>
        <dbReference type="ChEBI" id="CHEBI:15378"/>
        <dbReference type="ChEBI" id="CHEBI:29999"/>
        <dbReference type="ChEBI" id="CHEBI:30616"/>
        <dbReference type="ChEBI" id="CHEBI:83421"/>
        <dbReference type="ChEBI" id="CHEBI:456216"/>
        <dbReference type="EC" id="2.7.11.1"/>
    </reaction>
</comment>
<dbReference type="PROSITE" id="PS00108">
    <property type="entry name" value="PROTEIN_KINASE_ST"/>
    <property type="match status" value="1"/>
</dbReference>
<dbReference type="GO" id="GO:0004674">
    <property type="term" value="F:protein serine/threonine kinase activity"/>
    <property type="evidence" value="ECO:0007669"/>
    <property type="project" value="UniProtKB-KW"/>
</dbReference>
<dbReference type="InterPro" id="IPR017441">
    <property type="entry name" value="Protein_kinase_ATP_BS"/>
</dbReference>
<dbReference type="PROSITE" id="PS50011">
    <property type="entry name" value="PROTEIN_KINASE_DOM"/>
    <property type="match status" value="1"/>
</dbReference>
<protein>
    <recommendedName>
        <fullName evidence="2">non-specific serine/threonine protein kinase</fullName>
        <ecNumber evidence="2">2.7.11.1</ecNumber>
    </recommendedName>
</protein>
<evidence type="ECO:0000259" key="13">
    <source>
        <dbReference type="PROSITE" id="PS50011"/>
    </source>
</evidence>
<dbReference type="FunFam" id="1.10.510.10:FF:000421">
    <property type="entry name" value="Serine/threonine-protein kinase PAK 6"/>
    <property type="match status" value="1"/>
</dbReference>
<keyword evidence="4" id="KW-0808">Transferase</keyword>
<dbReference type="PROSITE" id="PS00107">
    <property type="entry name" value="PROTEIN_KINASE_ATP"/>
    <property type="match status" value="1"/>
</dbReference>
<keyword evidence="15" id="KW-1185">Reference proteome</keyword>
<evidence type="ECO:0000256" key="3">
    <source>
        <dbReference type="ARBA" id="ARBA00022527"/>
    </source>
</evidence>
<reference evidence="14 15" key="1">
    <citation type="submission" date="2024-03" db="EMBL/GenBank/DDBJ databases">
        <title>The Acrasis kona genome and developmental transcriptomes reveal deep origins of eukaryotic multicellular pathways.</title>
        <authorList>
            <person name="Sheikh S."/>
            <person name="Fu C.-J."/>
            <person name="Brown M.W."/>
            <person name="Baldauf S.L."/>
        </authorList>
    </citation>
    <scope>NUCLEOTIDE SEQUENCE [LARGE SCALE GENOMIC DNA]</scope>
    <source>
        <strain evidence="14 15">ATCC MYA-3509</strain>
    </source>
</reference>
<dbReference type="GO" id="GO:0005737">
    <property type="term" value="C:cytoplasm"/>
    <property type="evidence" value="ECO:0007669"/>
    <property type="project" value="TreeGrafter"/>
</dbReference>
<evidence type="ECO:0000256" key="5">
    <source>
        <dbReference type="ARBA" id="ARBA00022741"/>
    </source>
</evidence>
<feature type="compositionally biased region" description="Acidic residues" evidence="12">
    <location>
        <begin position="289"/>
        <end position="309"/>
    </location>
</feature>
<dbReference type="FunFam" id="3.30.200.20:FF:000040">
    <property type="entry name" value="Dual specificity mitogen-activated protein kinase kinase"/>
    <property type="match status" value="1"/>
</dbReference>
<dbReference type="Proteomes" id="UP001431209">
    <property type="component" value="Unassembled WGS sequence"/>
</dbReference>
<comment type="caution">
    <text evidence="14">The sequence shown here is derived from an EMBL/GenBank/DDBJ whole genome shotgun (WGS) entry which is preliminary data.</text>
</comment>
<dbReference type="EC" id="2.7.11.1" evidence="2"/>
<dbReference type="InterPro" id="IPR000719">
    <property type="entry name" value="Prot_kinase_dom"/>
</dbReference>
<name>A0AAW2ZKM7_9EUKA</name>
<accession>A0AAW2ZKM7</accession>
<sequence length="438" mass="48405">MNADQFEKIERIGKGSFGEVWKARNKNSGAIVAVKLIDLEDTPDEIEDIQREIHVQRAINCEQVVQIQGSFISGTKLWIVMELLAGGSVLDLMKPGPLDENSICVILKEALLGLEFLHNRGILHRDIKAANVLVAQNGKVKLADLGVVAQVSNSTKKRFTFVGTPYWMSEVIQQEGYDEKCDIWSLGITAIEMAKGEAPYSNIKPVNALFLIPKNDPPTLEGNFSKLFKEFVSLCLVKNPRERSSAKELLKHKFIKGAKKTTILTELIERRQNWALLHKDETNNNASSDNDDSDTDDDSDDDSDDEDDSGTTRGGDGFSWDGFGTVKGTVKLNKQVESDSDEEDDEDYGTQRVKPSAPVASAPLVNVRSPSSPTNKPAVSPLTNVLGAIKSSTKKHPSNQSRQLQIIQRLQMDFSELETISPGFAHTFANELFDVTSK</sequence>
<dbReference type="InterPro" id="IPR011009">
    <property type="entry name" value="Kinase-like_dom_sf"/>
</dbReference>
<evidence type="ECO:0000313" key="15">
    <source>
        <dbReference type="Proteomes" id="UP001431209"/>
    </source>
</evidence>
<evidence type="ECO:0000256" key="10">
    <source>
        <dbReference type="PROSITE-ProRule" id="PRU10141"/>
    </source>
</evidence>
<organism evidence="14 15">
    <name type="scientific">Acrasis kona</name>
    <dbReference type="NCBI Taxonomy" id="1008807"/>
    <lineage>
        <taxon>Eukaryota</taxon>
        <taxon>Discoba</taxon>
        <taxon>Heterolobosea</taxon>
        <taxon>Tetramitia</taxon>
        <taxon>Eutetramitia</taxon>
        <taxon>Acrasidae</taxon>
        <taxon>Acrasis</taxon>
    </lineage>
</organism>
<feature type="domain" description="Protein kinase" evidence="13">
    <location>
        <begin position="6"/>
        <end position="255"/>
    </location>
</feature>
<evidence type="ECO:0000256" key="7">
    <source>
        <dbReference type="ARBA" id="ARBA00022840"/>
    </source>
</evidence>
<evidence type="ECO:0000256" key="8">
    <source>
        <dbReference type="ARBA" id="ARBA00047899"/>
    </source>
</evidence>
<dbReference type="CDD" id="cd06609">
    <property type="entry name" value="STKc_MST3_like"/>
    <property type="match status" value="1"/>
</dbReference>